<dbReference type="Pfam" id="PF02661">
    <property type="entry name" value="Fic"/>
    <property type="match status" value="1"/>
</dbReference>
<keyword evidence="2" id="KW-0547">Nucleotide-binding</keyword>
<evidence type="ECO:0000259" key="4">
    <source>
        <dbReference type="PROSITE" id="PS51459"/>
    </source>
</evidence>
<feature type="domain" description="Fido" evidence="4">
    <location>
        <begin position="101"/>
        <end position="251"/>
    </location>
</feature>
<feature type="active site" evidence="1">
    <location>
        <position position="186"/>
    </location>
</feature>
<keyword evidence="2" id="KW-0067">ATP-binding</keyword>
<dbReference type="Proteomes" id="UP000178602">
    <property type="component" value="Unassembled WGS sequence"/>
</dbReference>
<dbReference type="PANTHER" id="PTHR13504">
    <property type="entry name" value="FIDO DOMAIN-CONTAINING PROTEIN DDB_G0283145"/>
    <property type="match status" value="1"/>
</dbReference>
<dbReference type="InterPro" id="IPR003812">
    <property type="entry name" value="Fido"/>
</dbReference>
<feature type="binding site" evidence="2">
    <location>
        <begin position="228"/>
        <end position="229"/>
    </location>
    <ligand>
        <name>ATP</name>
        <dbReference type="ChEBI" id="CHEBI:30616"/>
    </ligand>
</feature>
<evidence type="ECO:0000256" key="2">
    <source>
        <dbReference type="PIRSR" id="PIRSR640198-2"/>
    </source>
</evidence>
<dbReference type="InterPro" id="IPR036390">
    <property type="entry name" value="WH_DNA-bd_sf"/>
</dbReference>
<feature type="site" description="Important for autoinhibition of adenylyltransferase activity" evidence="3">
    <location>
        <position position="55"/>
    </location>
</feature>
<evidence type="ECO:0000313" key="6">
    <source>
        <dbReference type="Proteomes" id="UP000178602"/>
    </source>
</evidence>
<dbReference type="PANTHER" id="PTHR13504:SF38">
    <property type="entry name" value="FIDO DOMAIN-CONTAINING PROTEIN"/>
    <property type="match status" value="1"/>
</dbReference>
<dbReference type="AlphaFoldDB" id="A0A1F4T483"/>
<dbReference type="Gene3D" id="1.10.3290.10">
    <property type="entry name" value="Fido-like domain"/>
    <property type="match status" value="1"/>
</dbReference>
<dbReference type="InterPro" id="IPR040198">
    <property type="entry name" value="Fido_containing"/>
</dbReference>
<evidence type="ECO:0000256" key="3">
    <source>
        <dbReference type="PIRSR" id="PIRSR640198-3"/>
    </source>
</evidence>
<proteinExistence type="predicted"/>
<organism evidence="5 6">
    <name type="scientific">candidate division WOR-1 bacterium RIFOXYC12_FULL_54_18</name>
    <dbReference type="NCBI Taxonomy" id="1802584"/>
    <lineage>
        <taxon>Bacteria</taxon>
        <taxon>Bacillati</taxon>
        <taxon>Saganbacteria</taxon>
    </lineage>
</organism>
<dbReference type="PROSITE" id="PS51459">
    <property type="entry name" value="FIDO"/>
    <property type="match status" value="1"/>
</dbReference>
<dbReference type="Gene3D" id="1.10.10.10">
    <property type="entry name" value="Winged helix-like DNA-binding domain superfamily/Winged helix DNA-binding domain"/>
    <property type="match status" value="1"/>
</dbReference>
<sequence length="339" mass="38863">MYKPIFRITPYLLNLIDEASALKTWIELAPLQLAWLPLMQKDTRARQAHFSTSIEGNALTLPEVKAVERGETVGHSQKHEVEVTNYLKAMIWISHNTKAPIDEALVFNLHQIITHGLLSEEKSGRYKTKQNYVVDDQKIRVHTPTSPAETPAAVADLLAWVNSKKAGELHSILVCAIFHHRFVSIHPFSDGNGRLARAISTLILYQREFDLHHIFSLDEFFAGDLKLYYQKIQQARGLDYDLTHWIEYVAQGVVETLKRTKKRIEGLQVTANYPLAISRRQEETLRLLRDRRSVQVNELMTELKVSRARINQLITPLIKGGVIIKEGESRATRYKLNLN</sequence>
<feature type="binding site" evidence="2">
    <location>
        <begin position="190"/>
        <end position="197"/>
    </location>
    <ligand>
        <name>ATP</name>
        <dbReference type="ChEBI" id="CHEBI:30616"/>
    </ligand>
</feature>
<dbReference type="SUPFAM" id="SSF46785">
    <property type="entry name" value="Winged helix' DNA-binding domain"/>
    <property type="match status" value="1"/>
</dbReference>
<gene>
    <name evidence="5" type="ORF">A3K49_00600</name>
</gene>
<evidence type="ECO:0000256" key="1">
    <source>
        <dbReference type="PIRSR" id="PIRSR640198-1"/>
    </source>
</evidence>
<comment type="caution">
    <text evidence="5">The sequence shown here is derived from an EMBL/GenBank/DDBJ whole genome shotgun (WGS) entry which is preliminary data.</text>
</comment>
<evidence type="ECO:0000313" key="5">
    <source>
        <dbReference type="EMBL" id="OGC27514.1"/>
    </source>
</evidence>
<dbReference type="GO" id="GO:0005524">
    <property type="term" value="F:ATP binding"/>
    <property type="evidence" value="ECO:0007669"/>
    <property type="project" value="UniProtKB-KW"/>
</dbReference>
<protein>
    <recommendedName>
        <fullName evidence="4">Fido domain-containing protein</fullName>
    </recommendedName>
</protein>
<dbReference type="InterPro" id="IPR036388">
    <property type="entry name" value="WH-like_DNA-bd_sf"/>
</dbReference>
<dbReference type="SUPFAM" id="SSF140931">
    <property type="entry name" value="Fic-like"/>
    <property type="match status" value="1"/>
</dbReference>
<reference evidence="5 6" key="1">
    <citation type="journal article" date="2016" name="Nat. Commun.">
        <title>Thousands of microbial genomes shed light on interconnected biogeochemical processes in an aquifer system.</title>
        <authorList>
            <person name="Anantharaman K."/>
            <person name="Brown C.T."/>
            <person name="Hug L.A."/>
            <person name="Sharon I."/>
            <person name="Castelle C.J."/>
            <person name="Probst A.J."/>
            <person name="Thomas B.C."/>
            <person name="Singh A."/>
            <person name="Wilkins M.J."/>
            <person name="Karaoz U."/>
            <person name="Brodie E.L."/>
            <person name="Williams K.H."/>
            <person name="Hubbard S.S."/>
            <person name="Banfield J.F."/>
        </authorList>
    </citation>
    <scope>NUCLEOTIDE SEQUENCE [LARGE SCALE GENOMIC DNA]</scope>
</reference>
<dbReference type="InterPro" id="IPR036597">
    <property type="entry name" value="Fido-like_dom_sf"/>
</dbReference>
<feature type="binding site" evidence="2">
    <location>
        <begin position="133"/>
        <end position="142"/>
    </location>
    <ligand>
        <name>ATP</name>
        <dbReference type="ChEBI" id="CHEBI:30616"/>
    </ligand>
</feature>
<name>A0A1F4T483_UNCSA</name>
<dbReference type="EMBL" id="MEUG01000001">
    <property type="protein sequence ID" value="OGC27514.1"/>
    <property type="molecule type" value="Genomic_DNA"/>
</dbReference>
<accession>A0A1F4T483</accession>